<evidence type="ECO:0000256" key="12">
    <source>
        <dbReference type="ARBA" id="ARBA00022932"/>
    </source>
</evidence>
<dbReference type="Pfam" id="PF01367">
    <property type="entry name" value="5_3_exonuc"/>
    <property type="match status" value="1"/>
</dbReference>
<dbReference type="SMART" id="SM00475">
    <property type="entry name" value="53EXOc"/>
    <property type="match status" value="1"/>
</dbReference>
<keyword evidence="6 17" id="KW-0548">Nucleotidyltransferase</keyword>
<keyword evidence="14 17" id="KW-0234">DNA repair</keyword>
<dbReference type="InterPro" id="IPR036397">
    <property type="entry name" value="RNaseH_sf"/>
</dbReference>
<dbReference type="SUPFAM" id="SSF47807">
    <property type="entry name" value="5' to 3' exonuclease, C-terminal subdomain"/>
    <property type="match status" value="1"/>
</dbReference>
<sequence>MFFSKVLLCYHGGSRKVCTNGVSLLSKSKLIVIDGNGIAYRAFFALPLLSNSKGLHTNALYGFTTMLLKLMEDYKPTHFLVAFDAGKQTFRHQGYAEYKGTRDKTPPELSEQFPVLRELLTSFGIRQYELEGFEADDIIGTVTKLVDAGDEYEALVVTGDKDMLQLASEKVNIALTRKGISEIELFDPAHIDKQYGLQPHQIVDLKGLMGDASDNIPGIPGVGEKTALKLLHEYGSVEKVLEHAAEIKGKMGEKVAAHADDARMSKELATIHREVPLDFPLSELVYGGYDKGQLADAFRKLEFKSLLERLDLYGVGSGESGETEGGTAAEAVQVESLWTADAAGLSKLIQALPAVTALHVEAIGDNPHTSELLGIAFYAAADSSQSSDEDSVLNEGKVYYVPYEALASSDAAPVREWLASKDKSIHVYDVHRAIIALYWREIELHGVAFDALLAGYLLDPTESALTLSGLTSRYGLPALQADEDVFGKGAKFKLPERDALCAFMGRKAAAVHRLTPKLEEALETSSMHQLFYELELPLAVVLASMERKGIQVDKEELQAYGAELGKRIEEIIQNVYAAVGMEFNVNSPKQLGEILFDKLQLPVVKKTKTGYSTDAEVLEKLEPYHPMIGHILLYRTLAKLQSTYVEGLLKEVRPGTGKVHTYYRQTIAATGRLSSQFPNLQNIPIRLEEGRKIRKVFVPSQPGWRIVTADYSQIELRVLAHISQDEKLIEAFRDNMDIHTKTAMDVFGVSEDAVDSNMRRQAKAVNFGIVYGISDYGLSQNLHITRKDAARFIEQYFAVFQGVRQYMDDIVKSARLDGYVTTLLNRRRYLPEITASNFNLRSFAERTAMNTPIQGTAADIIKLAMVQLDKRMLEEGVRSRMLLQVHDELVFEVPEEEVDLMKAMIAEVMESALKLDVPLKVDVDDGVNWYEAK</sequence>
<feature type="domain" description="3'-5' exonuclease" evidence="18">
    <location>
        <begin position="338"/>
        <end position="523"/>
    </location>
</feature>
<dbReference type="Pfam" id="PF02739">
    <property type="entry name" value="5_3_exonuc_N"/>
    <property type="match status" value="1"/>
</dbReference>
<dbReference type="Pfam" id="PF22619">
    <property type="entry name" value="DNA_polI_exo1"/>
    <property type="match status" value="1"/>
</dbReference>
<proteinExistence type="inferred from homology"/>
<dbReference type="InterPro" id="IPR002562">
    <property type="entry name" value="3'-5'_exonuclease_dom"/>
</dbReference>
<dbReference type="InterPro" id="IPR043502">
    <property type="entry name" value="DNA/RNA_pol_sf"/>
</dbReference>
<protein>
    <recommendedName>
        <fullName evidence="4 16">DNA polymerase I</fullName>
        <ecNumber evidence="3 16">2.7.7.7</ecNumber>
    </recommendedName>
</protein>
<evidence type="ECO:0000313" key="21">
    <source>
        <dbReference type="EMBL" id="MEK8126760.1"/>
    </source>
</evidence>
<evidence type="ECO:0000259" key="20">
    <source>
        <dbReference type="SMART" id="SM00482"/>
    </source>
</evidence>
<dbReference type="Gene3D" id="1.10.150.20">
    <property type="entry name" value="5' to 3' exonuclease, C-terminal subdomain"/>
    <property type="match status" value="2"/>
</dbReference>
<keyword evidence="8" id="KW-0540">Nuclease</keyword>
<dbReference type="SMART" id="SM00279">
    <property type="entry name" value="HhH2"/>
    <property type="match status" value="1"/>
</dbReference>
<evidence type="ECO:0000256" key="5">
    <source>
        <dbReference type="ARBA" id="ARBA00022679"/>
    </source>
</evidence>
<comment type="caution">
    <text evidence="21">The sequence shown here is derived from an EMBL/GenBank/DDBJ whole genome shotgun (WGS) entry which is preliminary data.</text>
</comment>
<dbReference type="InterPro" id="IPR020046">
    <property type="entry name" value="5-3_exonucl_a-hlix_arch_N"/>
</dbReference>
<dbReference type="EMBL" id="JBBPCC010000001">
    <property type="protein sequence ID" value="MEK8126760.1"/>
    <property type="molecule type" value="Genomic_DNA"/>
</dbReference>
<keyword evidence="7 17" id="KW-0235">DNA replication</keyword>
<keyword evidence="11" id="KW-0269">Exonuclease</keyword>
<evidence type="ECO:0000256" key="10">
    <source>
        <dbReference type="ARBA" id="ARBA00022801"/>
    </source>
</evidence>
<comment type="catalytic activity">
    <reaction evidence="15 17">
        <text>DNA(n) + a 2'-deoxyribonucleoside 5'-triphosphate = DNA(n+1) + diphosphate</text>
        <dbReference type="Rhea" id="RHEA:22508"/>
        <dbReference type="Rhea" id="RHEA-COMP:17339"/>
        <dbReference type="Rhea" id="RHEA-COMP:17340"/>
        <dbReference type="ChEBI" id="CHEBI:33019"/>
        <dbReference type="ChEBI" id="CHEBI:61560"/>
        <dbReference type="ChEBI" id="CHEBI:173112"/>
        <dbReference type="EC" id="2.7.7.7"/>
    </reaction>
</comment>
<dbReference type="InterPro" id="IPR012337">
    <property type="entry name" value="RNaseH-like_sf"/>
</dbReference>
<evidence type="ECO:0000256" key="2">
    <source>
        <dbReference type="ARBA" id="ARBA00011541"/>
    </source>
</evidence>
<dbReference type="Gene3D" id="3.40.50.1010">
    <property type="entry name" value="5'-nuclease"/>
    <property type="match status" value="1"/>
</dbReference>
<dbReference type="InterPro" id="IPR036279">
    <property type="entry name" value="5-3_exonuclease_C_sf"/>
</dbReference>
<evidence type="ECO:0000256" key="7">
    <source>
        <dbReference type="ARBA" id="ARBA00022705"/>
    </source>
</evidence>
<keyword evidence="10" id="KW-0378">Hydrolase</keyword>
<dbReference type="Pfam" id="PF00476">
    <property type="entry name" value="DNA_pol_A"/>
    <property type="match status" value="1"/>
</dbReference>
<comment type="subunit">
    <text evidence="2 17">Single-chain monomer with multiple functions.</text>
</comment>
<evidence type="ECO:0000256" key="6">
    <source>
        <dbReference type="ARBA" id="ARBA00022695"/>
    </source>
</evidence>
<dbReference type="PROSITE" id="PS00447">
    <property type="entry name" value="DNA_POLYMERASE_A"/>
    <property type="match status" value="1"/>
</dbReference>
<dbReference type="CDD" id="cd06140">
    <property type="entry name" value="DNA_polA_I_Bacillus_like_exo"/>
    <property type="match status" value="1"/>
</dbReference>
<evidence type="ECO:0000259" key="19">
    <source>
        <dbReference type="SMART" id="SM00475"/>
    </source>
</evidence>
<feature type="domain" description="5'-3' exonuclease" evidence="19">
    <location>
        <begin position="28"/>
        <end position="287"/>
    </location>
</feature>
<dbReference type="CDD" id="cd09898">
    <property type="entry name" value="H3TH_53EXO"/>
    <property type="match status" value="1"/>
</dbReference>
<feature type="domain" description="DNA-directed DNA polymerase family A palm" evidence="20">
    <location>
        <begin position="690"/>
        <end position="897"/>
    </location>
</feature>
<evidence type="ECO:0000256" key="1">
    <source>
        <dbReference type="ARBA" id="ARBA00007705"/>
    </source>
</evidence>
<name>A0ABU9DD28_9BACL</name>
<dbReference type="NCBIfam" id="NF004397">
    <property type="entry name" value="PRK05755.1"/>
    <property type="match status" value="1"/>
</dbReference>
<keyword evidence="22" id="KW-1185">Reference proteome</keyword>
<evidence type="ECO:0000256" key="15">
    <source>
        <dbReference type="ARBA" id="ARBA00049244"/>
    </source>
</evidence>
<dbReference type="SUPFAM" id="SSF53098">
    <property type="entry name" value="Ribonuclease H-like"/>
    <property type="match status" value="1"/>
</dbReference>
<dbReference type="SMART" id="SM00474">
    <property type="entry name" value="35EXOc"/>
    <property type="match status" value="1"/>
</dbReference>
<evidence type="ECO:0000256" key="9">
    <source>
        <dbReference type="ARBA" id="ARBA00022763"/>
    </source>
</evidence>
<dbReference type="SUPFAM" id="SSF88723">
    <property type="entry name" value="PIN domain-like"/>
    <property type="match status" value="1"/>
</dbReference>
<dbReference type="EC" id="2.7.7.7" evidence="3 16"/>
<evidence type="ECO:0000256" key="13">
    <source>
        <dbReference type="ARBA" id="ARBA00023125"/>
    </source>
</evidence>
<accession>A0ABU9DD28</accession>
<dbReference type="SUPFAM" id="SSF56672">
    <property type="entry name" value="DNA/RNA polymerases"/>
    <property type="match status" value="1"/>
</dbReference>
<dbReference type="InterPro" id="IPR019760">
    <property type="entry name" value="DNA-dir_DNA_pol_A_CS"/>
</dbReference>
<evidence type="ECO:0000256" key="16">
    <source>
        <dbReference type="NCBIfam" id="TIGR00593"/>
    </source>
</evidence>
<evidence type="ECO:0000259" key="18">
    <source>
        <dbReference type="SMART" id="SM00474"/>
    </source>
</evidence>
<dbReference type="NCBIfam" id="TIGR00593">
    <property type="entry name" value="pola"/>
    <property type="match status" value="1"/>
</dbReference>
<evidence type="ECO:0000256" key="3">
    <source>
        <dbReference type="ARBA" id="ARBA00012417"/>
    </source>
</evidence>
<keyword evidence="5 17" id="KW-0808">Transferase</keyword>
<dbReference type="PANTHER" id="PTHR10133">
    <property type="entry name" value="DNA POLYMERASE I"/>
    <property type="match status" value="1"/>
</dbReference>
<dbReference type="InterPro" id="IPR002421">
    <property type="entry name" value="5-3_exonuclease"/>
</dbReference>
<dbReference type="Gene3D" id="3.30.420.10">
    <property type="entry name" value="Ribonuclease H-like superfamily/Ribonuclease H"/>
    <property type="match status" value="1"/>
</dbReference>
<dbReference type="InterPro" id="IPR008918">
    <property type="entry name" value="HhH2"/>
</dbReference>
<dbReference type="PRINTS" id="PR00868">
    <property type="entry name" value="DNAPOLI"/>
</dbReference>
<dbReference type="InterPro" id="IPR018320">
    <property type="entry name" value="DNA_polymerase_1"/>
</dbReference>
<dbReference type="SMART" id="SM00482">
    <property type="entry name" value="POLAc"/>
    <property type="match status" value="1"/>
</dbReference>
<dbReference type="InterPro" id="IPR029060">
    <property type="entry name" value="PIN-like_dom_sf"/>
</dbReference>
<dbReference type="CDD" id="cd09859">
    <property type="entry name" value="PIN_53EXO"/>
    <property type="match status" value="1"/>
</dbReference>
<dbReference type="GO" id="GO:0003887">
    <property type="term" value="F:DNA-directed DNA polymerase activity"/>
    <property type="evidence" value="ECO:0007669"/>
    <property type="project" value="UniProtKB-EC"/>
</dbReference>
<evidence type="ECO:0000256" key="8">
    <source>
        <dbReference type="ARBA" id="ARBA00022722"/>
    </source>
</evidence>
<comment type="similarity">
    <text evidence="1 17">Belongs to the DNA polymerase type-A family.</text>
</comment>
<dbReference type="Gene3D" id="3.30.70.370">
    <property type="match status" value="1"/>
</dbReference>
<dbReference type="RefSeq" id="WP_341413810.1">
    <property type="nucleotide sequence ID" value="NZ_JBBPCC010000001.1"/>
</dbReference>
<dbReference type="InterPro" id="IPR054690">
    <property type="entry name" value="DNA_polI_exonuclease"/>
</dbReference>
<dbReference type="InterPro" id="IPR002298">
    <property type="entry name" value="DNA_polymerase_A"/>
</dbReference>
<organism evidence="21 22">
    <name type="scientific">Paenibacillus filicis</name>
    <dbReference type="NCBI Taxonomy" id="669464"/>
    <lineage>
        <taxon>Bacteria</taxon>
        <taxon>Bacillati</taxon>
        <taxon>Bacillota</taxon>
        <taxon>Bacilli</taxon>
        <taxon>Bacillales</taxon>
        <taxon>Paenibacillaceae</taxon>
        <taxon>Paenibacillus</taxon>
    </lineage>
</organism>
<dbReference type="Proteomes" id="UP001469365">
    <property type="component" value="Unassembled WGS sequence"/>
</dbReference>
<evidence type="ECO:0000256" key="14">
    <source>
        <dbReference type="ARBA" id="ARBA00023204"/>
    </source>
</evidence>
<reference evidence="21 22" key="1">
    <citation type="submission" date="2024-04" db="EMBL/GenBank/DDBJ databases">
        <title>draft genome sequnece of Paenibacillus filicis.</title>
        <authorList>
            <person name="Kim D.-U."/>
        </authorList>
    </citation>
    <scope>NUCLEOTIDE SEQUENCE [LARGE SCALE GENOMIC DNA]</scope>
    <source>
        <strain evidence="21 22">KACC14197</strain>
    </source>
</reference>
<evidence type="ECO:0000256" key="11">
    <source>
        <dbReference type="ARBA" id="ARBA00022839"/>
    </source>
</evidence>
<evidence type="ECO:0000256" key="4">
    <source>
        <dbReference type="ARBA" id="ARBA00020311"/>
    </source>
</evidence>
<keyword evidence="13 17" id="KW-0238">DNA-binding</keyword>
<dbReference type="InterPro" id="IPR020045">
    <property type="entry name" value="DNA_polI_H3TH"/>
</dbReference>
<dbReference type="CDD" id="cd08637">
    <property type="entry name" value="DNA_pol_A_pol_I_C"/>
    <property type="match status" value="1"/>
</dbReference>
<dbReference type="Gene3D" id="1.20.1060.10">
    <property type="entry name" value="Taq DNA Polymerase, Chain T, domain 4"/>
    <property type="match status" value="1"/>
</dbReference>
<dbReference type="PANTHER" id="PTHR10133:SF27">
    <property type="entry name" value="DNA POLYMERASE NU"/>
    <property type="match status" value="1"/>
</dbReference>
<keyword evidence="9 17" id="KW-0227">DNA damage</keyword>
<dbReference type="InterPro" id="IPR001098">
    <property type="entry name" value="DNA-dir_DNA_pol_A_palm_dom"/>
</dbReference>
<gene>
    <name evidence="17 21" type="primary">polA</name>
    <name evidence="21" type="ORF">WMW72_02455</name>
</gene>
<keyword evidence="12 17" id="KW-0239">DNA-directed DNA polymerase</keyword>
<evidence type="ECO:0000256" key="17">
    <source>
        <dbReference type="RuleBase" id="RU004460"/>
    </source>
</evidence>
<evidence type="ECO:0000313" key="22">
    <source>
        <dbReference type="Proteomes" id="UP001469365"/>
    </source>
</evidence>